<evidence type="ECO:0000313" key="2">
    <source>
        <dbReference type="Proteomes" id="UP001152300"/>
    </source>
</evidence>
<accession>A0A9X0AFF1</accession>
<proteinExistence type="predicted"/>
<evidence type="ECO:0000313" key="1">
    <source>
        <dbReference type="EMBL" id="KAJ8061374.1"/>
    </source>
</evidence>
<protein>
    <submittedName>
        <fullName evidence="1">Uncharacterized protein</fullName>
    </submittedName>
</protein>
<gene>
    <name evidence="1" type="ORF">OCU04_010430</name>
</gene>
<reference evidence="1" key="1">
    <citation type="submission" date="2022-11" db="EMBL/GenBank/DDBJ databases">
        <title>Genome Resource of Sclerotinia nivalis Strain SnTB1, a Plant Pathogen Isolated from American Ginseng.</title>
        <authorList>
            <person name="Fan S."/>
        </authorList>
    </citation>
    <scope>NUCLEOTIDE SEQUENCE</scope>
    <source>
        <strain evidence="1">SnTB1</strain>
    </source>
</reference>
<sequence length="183" mass="19682">MVTVASMIRGMSIFGLQEESPCMPSSSIQTLLEESESDAILFYDTCHSADTAMTLSPSAGSVAELIAACGFQTTAPGVGNNSFTSALIRELSSAASQEALSVSELYNRVLARLRNTRNRERNTTPIHCTLISDGDRTSIILEPLSPPLATRSYQASGNSDDENIVHHIGLVQKNPIDFTLKDC</sequence>
<organism evidence="1 2">
    <name type="scientific">Sclerotinia nivalis</name>
    <dbReference type="NCBI Taxonomy" id="352851"/>
    <lineage>
        <taxon>Eukaryota</taxon>
        <taxon>Fungi</taxon>
        <taxon>Dikarya</taxon>
        <taxon>Ascomycota</taxon>
        <taxon>Pezizomycotina</taxon>
        <taxon>Leotiomycetes</taxon>
        <taxon>Helotiales</taxon>
        <taxon>Sclerotiniaceae</taxon>
        <taxon>Sclerotinia</taxon>
    </lineage>
</organism>
<keyword evidence="2" id="KW-1185">Reference proteome</keyword>
<name>A0A9X0AFF1_9HELO</name>
<dbReference type="AlphaFoldDB" id="A0A9X0AFF1"/>
<dbReference type="EMBL" id="JAPEIS010000012">
    <property type="protein sequence ID" value="KAJ8061374.1"/>
    <property type="molecule type" value="Genomic_DNA"/>
</dbReference>
<dbReference type="OrthoDB" id="4760831at2759"/>
<comment type="caution">
    <text evidence="1">The sequence shown here is derived from an EMBL/GenBank/DDBJ whole genome shotgun (WGS) entry which is preliminary data.</text>
</comment>
<dbReference type="Proteomes" id="UP001152300">
    <property type="component" value="Unassembled WGS sequence"/>
</dbReference>